<evidence type="ECO:0000313" key="8">
    <source>
        <dbReference type="EMBL" id="SCF33441.1"/>
    </source>
</evidence>
<dbReference type="EMBL" id="FMCV01000018">
    <property type="protein sequence ID" value="SCF33441.1"/>
    <property type="molecule type" value="Genomic_DNA"/>
</dbReference>
<keyword evidence="4" id="KW-0804">Transcription</keyword>
<accession>A0A1C4ZKZ0</accession>
<dbReference type="InterPro" id="IPR011990">
    <property type="entry name" value="TPR-like_helical_dom_sf"/>
</dbReference>
<dbReference type="AlphaFoldDB" id="A0A1C4ZKZ0"/>
<evidence type="ECO:0000256" key="4">
    <source>
        <dbReference type="ARBA" id="ARBA00023163"/>
    </source>
</evidence>
<dbReference type="InterPro" id="IPR027417">
    <property type="entry name" value="P-loop_NTPase"/>
</dbReference>
<dbReference type="InterPro" id="IPR016032">
    <property type="entry name" value="Sig_transdc_resp-reg_C-effctor"/>
</dbReference>
<protein>
    <submittedName>
        <fullName evidence="8">DNA-binding transcriptional activator of the SARP family</fullName>
    </submittedName>
</protein>
<evidence type="ECO:0000256" key="1">
    <source>
        <dbReference type="ARBA" id="ARBA00005820"/>
    </source>
</evidence>
<dbReference type="PRINTS" id="PR00364">
    <property type="entry name" value="DISEASERSIST"/>
</dbReference>
<dbReference type="SUPFAM" id="SSF52540">
    <property type="entry name" value="P-loop containing nucleoside triphosphate hydrolases"/>
    <property type="match status" value="1"/>
</dbReference>
<organism evidence="8 9">
    <name type="scientific">Micromonospora marina</name>
    <dbReference type="NCBI Taxonomy" id="307120"/>
    <lineage>
        <taxon>Bacteria</taxon>
        <taxon>Bacillati</taxon>
        <taxon>Actinomycetota</taxon>
        <taxon>Actinomycetes</taxon>
        <taxon>Micromonosporales</taxon>
        <taxon>Micromonosporaceae</taxon>
        <taxon>Micromonospora</taxon>
    </lineage>
</organism>
<dbReference type="SUPFAM" id="SSF46894">
    <property type="entry name" value="C-terminal effector domain of the bipartite response regulators"/>
    <property type="match status" value="1"/>
</dbReference>
<keyword evidence="3 5" id="KW-0238">DNA-binding</keyword>
<name>A0A1C4ZKZ0_9ACTN</name>
<feature type="region of interest" description="Disordered" evidence="6">
    <location>
        <begin position="610"/>
        <end position="635"/>
    </location>
</feature>
<dbReference type="InterPro" id="IPR051677">
    <property type="entry name" value="AfsR-DnrI-RedD_regulator"/>
</dbReference>
<sequence>MQFSVLGPLTVHVDDRPVTLTGTKPRLLLAVLLLSPGRTVATSRLVDGLWPESPPTSAVRNLRTYVHRLRQTLDRGGDSAGRLVHDGTGYHLRVDEDELDLLRFRRLADEARRAARGDRPEAAADLFDRAVELWGGYPLEDLTDLGTDLGATVTALREQHREMTTELIDLRLRLGQPARVIPSLRRMVAEEPLDERRQAQLVTALTLEGRVAEALAAYQQARRGIVDELGVDPGPTLQGALQTALDADSAEIRQPSGWPAVVGAGPPGSPPSPQALPMKPPSLVGRDTTAGQLRAIAEGIADPADADEHAGVVLVSGAPGVGKSSFSVTSGYDLADLFPDGQLFVSFDSGDEPPRGSGELIRELLVELGVPLTDVSEDIRERSAVLRCALAGRRLLLIIDDVDCAQQVRPLLPGAGRSLVLINSRQRLLDLDVGWRLTLGALDRADAVELLATIAGERRVREQPEVFGRIAAACDQLPLALRIVGSRIVTQPDVALPGFAAHLEDEENRLSELSVGDISVRDSLSVSYRALDVDARRALHALARAGSSITSSSAVEILRLPRQEANRMVEHLIQHNLLVPVDSGDPGERFHLPELLRLFARECVDAHGRPLSAAGTADRGVRAGRPAHHDPGVAT</sequence>
<proteinExistence type="inferred from homology"/>
<dbReference type="PANTHER" id="PTHR35807:SF1">
    <property type="entry name" value="TRANSCRIPTIONAL REGULATOR REDD"/>
    <property type="match status" value="1"/>
</dbReference>
<dbReference type="GO" id="GO:0000160">
    <property type="term" value="P:phosphorelay signal transduction system"/>
    <property type="evidence" value="ECO:0007669"/>
    <property type="project" value="InterPro"/>
</dbReference>
<dbReference type="SUPFAM" id="SSF48452">
    <property type="entry name" value="TPR-like"/>
    <property type="match status" value="1"/>
</dbReference>
<dbReference type="Pfam" id="PF03704">
    <property type="entry name" value="BTAD"/>
    <property type="match status" value="1"/>
</dbReference>
<dbReference type="Gene3D" id="1.25.40.10">
    <property type="entry name" value="Tetratricopeptide repeat domain"/>
    <property type="match status" value="1"/>
</dbReference>
<dbReference type="SMART" id="SM01043">
    <property type="entry name" value="BTAD"/>
    <property type="match status" value="1"/>
</dbReference>
<evidence type="ECO:0000256" key="5">
    <source>
        <dbReference type="PROSITE-ProRule" id="PRU01091"/>
    </source>
</evidence>
<dbReference type="PROSITE" id="PS51755">
    <property type="entry name" value="OMPR_PHOB"/>
    <property type="match status" value="1"/>
</dbReference>
<dbReference type="CDD" id="cd15831">
    <property type="entry name" value="BTAD"/>
    <property type="match status" value="1"/>
</dbReference>
<dbReference type="Proteomes" id="UP000198551">
    <property type="component" value="Unassembled WGS sequence"/>
</dbReference>
<dbReference type="GO" id="GO:0006355">
    <property type="term" value="P:regulation of DNA-templated transcription"/>
    <property type="evidence" value="ECO:0007669"/>
    <property type="project" value="InterPro"/>
</dbReference>
<keyword evidence="2" id="KW-0805">Transcription regulation</keyword>
<evidence type="ECO:0000259" key="7">
    <source>
        <dbReference type="PROSITE" id="PS51755"/>
    </source>
</evidence>
<dbReference type="InterPro" id="IPR001867">
    <property type="entry name" value="OmpR/PhoB-type_DNA-bd"/>
</dbReference>
<comment type="similarity">
    <text evidence="1">Belongs to the AfsR/DnrI/RedD regulatory family.</text>
</comment>
<dbReference type="PANTHER" id="PTHR35807">
    <property type="entry name" value="TRANSCRIPTIONAL REGULATOR REDD-RELATED"/>
    <property type="match status" value="1"/>
</dbReference>
<dbReference type="GO" id="GO:0043531">
    <property type="term" value="F:ADP binding"/>
    <property type="evidence" value="ECO:0007669"/>
    <property type="project" value="InterPro"/>
</dbReference>
<feature type="DNA-binding region" description="OmpR/PhoB-type" evidence="5">
    <location>
        <begin position="1"/>
        <end position="94"/>
    </location>
</feature>
<evidence type="ECO:0000256" key="3">
    <source>
        <dbReference type="ARBA" id="ARBA00023125"/>
    </source>
</evidence>
<dbReference type="Pfam" id="PF00486">
    <property type="entry name" value="Trans_reg_C"/>
    <property type="match status" value="1"/>
</dbReference>
<dbReference type="InterPro" id="IPR005158">
    <property type="entry name" value="BTAD"/>
</dbReference>
<dbReference type="Gene3D" id="3.40.50.300">
    <property type="entry name" value="P-loop containing nucleotide triphosphate hydrolases"/>
    <property type="match status" value="1"/>
</dbReference>
<reference evidence="9" key="1">
    <citation type="submission" date="2016-06" db="EMBL/GenBank/DDBJ databases">
        <authorList>
            <person name="Varghese N."/>
        </authorList>
    </citation>
    <scope>NUCLEOTIDE SEQUENCE [LARGE SCALE GENOMIC DNA]</scope>
    <source>
        <strain evidence="9">DSM 45555</strain>
    </source>
</reference>
<feature type="domain" description="OmpR/PhoB-type" evidence="7">
    <location>
        <begin position="1"/>
        <end position="94"/>
    </location>
</feature>
<dbReference type="GO" id="GO:0003677">
    <property type="term" value="F:DNA binding"/>
    <property type="evidence" value="ECO:0007669"/>
    <property type="project" value="UniProtKB-UniRule"/>
</dbReference>
<evidence type="ECO:0000256" key="2">
    <source>
        <dbReference type="ARBA" id="ARBA00023015"/>
    </source>
</evidence>
<evidence type="ECO:0000313" key="9">
    <source>
        <dbReference type="Proteomes" id="UP000198551"/>
    </source>
</evidence>
<dbReference type="SMART" id="SM00862">
    <property type="entry name" value="Trans_reg_C"/>
    <property type="match status" value="1"/>
</dbReference>
<dbReference type="Gene3D" id="1.10.10.10">
    <property type="entry name" value="Winged helix-like DNA-binding domain superfamily/Winged helix DNA-binding domain"/>
    <property type="match status" value="1"/>
</dbReference>
<dbReference type="InterPro" id="IPR036388">
    <property type="entry name" value="WH-like_DNA-bd_sf"/>
</dbReference>
<gene>
    <name evidence="8" type="ORF">GA0070215_11860</name>
</gene>
<keyword evidence="9" id="KW-1185">Reference proteome</keyword>
<evidence type="ECO:0000256" key="6">
    <source>
        <dbReference type="SAM" id="MobiDB-lite"/>
    </source>
</evidence>